<dbReference type="SUPFAM" id="SSF103473">
    <property type="entry name" value="MFS general substrate transporter"/>
    <property type="match status" value="1"/>
</dbReference>
<dbReference type="Proteomes" id="UP000233786">
    <property type="component" value="Unassembled WGS sequence"/>
</dbReference>
<proteinExistence type="predicted"/>
<name>A0A2N3XZ85_SACSN</name>
<gene>
    <name evidence="1" type="ORF">A8926_3780</name>
</gene>
<dbReference type="Gene3D" id="1.20.1250.20">
    <property type="entry name" value="MFS general substrate transporter like domains"/>
    <property type="match status" value="1"/>
</dbReference>
<dbReference type="PANTHER" id="PTHR36454:SF1">
    <property type="entry name" value="DUF1015 DOMAIN-CONTAINING PROTEIN"/>
    <property type="match status" value="1"/>
</dbReference>
<comment type="caution">
    <text evidence="1">The sequence shown here is derived from an EMBL/GenBank/DDBJ whole genome shotgun (WGS) entry which is preliminary data.</text>
</comment>
<accession>A0A2N3XZ85</accession>
<organism evidence="1 2">
    <name type="scientific">Saccharopolyspora spinosa</name>
    <dbReference type="NCBI Taxonomy" id="60894"/>
    <lineage>
        <taxon>Bacteria</taxon>
        <taxon>Bacillati</taxon>
        <taxon>Actinomycetota</taxon>
        <taxon>Actinomycetes</taxon>
        <taxon>Pseudonocardiales</taxon>
        <taxon>Pseudonocardiaceae</taxon>
        <taxon>Saccharopolyspora</taxon>
    </lineage>
</organism>
<sequence>MWGASLVGSFWWDKHHDRTVRPVRTFAIAAGGCAVSIAALSLPLDPVALIPLRVVHGFCFAARAQSLFLHFSRHAPEECRSSSVGAASSFLLIGQSAGPLLAGPLVGLMPVAAAVLVMTTARAIAGLFALASAQRENSADDAELDEEADAEETTQLPVVGAMNPARPSTNGVGLAPFRGWRVAPERLRDLAGRYATPWDQHAGAWDGSAEEAASVLRSWQRSGALVREPARALYAYEQTGPRGAQRGLLAAVHLDSRLLPHEDVIPSRANGIGRVLEVGRLNLEPLLLGYSGGGRTAAHLDAATRRTPASEVLASDGQRHRLWRITDQAAHSDITTELSRIPAFLADGHHRWVAARQLRRCLHADGRGAGPWDYISGLLVDVQRSPMALSPVHRLLPHVNPTAALNSAATRFRIARLRGGLIEWLRVLRQNAQHAIAFVLVTGREAFLLIDPHQAFVAEELRRVPAALRRMQLTVLHAAVIETLWGVPDSPEDVHYEDSPTRAVRQVQEFGGIAVLVAPPRQADLQNAATAGLRLPRKSTSFGPKPHPGLVLRLLDED</sequence>
<evidence type="ECO:0000313" key="2">
    <source>
        <dbReference type="Proteomes" id="UP000233786"/>
    </source>
</evidence>
<dbReference type="Pfam" id="PF06245">
    <property type="entry name" value="DUF1015"/>
    <property type="match status" value="1"/>
</dbReference>
<dbReference type="STRING" id="994479.GCA_000194155_03435"/>
<evidence type="ECO:0000313" key="1">
    <source>
        <dbReference type="EMBL" id="PKW15996.1"/>
    </source>
</evidence>
<dbReference type="InterPro" id="IPR008323">
    <property type="entry name" value="UCP033563"/>
</dbReference>
<dbReference type="AlphaFoldDB" id="A0A2N3XZ85"/>
<dbReference type="PANTHER" id="PTHR36454">
    <property type="entry name" value="LMO2823 PROTEIN"/>
    <property type="match status" value="1"/>
</dbReference>
<dbReference type="InterPro" id="IPR036259">
    <property type="entry name" value="MFS_trans_sf"/>
</dbReference>
<dbReference type="OrthoDB" id="3227279at2"/>
<protein>
    <submittedName>
        <fullName evidence="1">Uncharacterized protein (DUF1015 family)</fullName>
    </submittedName>
</protein>
<dbReference type="EMBL" id="PJNB01000001">
    <property type="protein sequence ID" value="PKW15996.1"/>
    <property type="molecule type" value="Genomic_DNA"/>
</dbReference>
<keyword evidence="2" id="KW-1185">Reference proteome</keyword>
<reference evidence="1" key="1">
    <citation type="submission" date="2017-12" db="EMBL/GenBank/DDBJ databases">
        <title>Sequencing the genomes of 1000 Actinobacteria strains.</title>
        <authorList>
            <person name="Klenk H.-P."/>
        </authorList>
    </citation>
    <scope>NUCLEOTIDE SEQUENCE [LARGE SCALE GENOMIC DNA]</scope>
    <source>
        <strain evidence="1">DSM 44228</strain>
    </source>
</reference>
<dbReference type="RefSeq" id="WP_101376570.1">
    <property type="nucleotide sequence ID" value="NZ_CP061007.1"/>
</dbReference>